<gene>
    <name evidence="1" type="ORF">Glove_60g90</name>
</gene>
<keyword evidence="2" id="KW-1185">Reference proteome</keyword>
<dbReference type="EMBL" id="PQFF01000057">
    <property type="protein sequence ID" value="RHZ85758.1"/>
    <property type="molecule type" value="Genomic_DNA"/>
</dbReference>
<organism evidence="1 2">
    <name type="scientific">Diversispora epigaea</name>
    <dbReference type="NCBI Taxonomy" id="1348612"/>
    <lineage>
        <taxon>Eukaryota</taxon>
        <taxon>Fungi</taxon>
        <taxon>Fungi incertae sedis</taxon>
        <taxon>Mucoromycota</taxon>
        <taxon>Glomeromycotina</taxon>
        <taxon>Glomeromycetes</taxon>
        <taxon>Diversisporales</taxon>
        <taxon>Diversisporaceae</taxon>
        <taxon>Diversispora</taxon>
    </lineage>
</organism>
<dbReference type="AlphaFoldDB" id="A0A397JG25"/>
<accession>A0A397JG25</accession>
<name>A0A397JG25_9GLOM</name>
<protein>
    <submittedName>
        <fullName evidence="1">Uncharacterized protein</fullName>
    </submittedName>
</protein>
<evidence type="ECO:0000313" key="1">
    <source>
        <dbReference type="EMBL" id="RHZ85758.1"/>
    </source>
</evidence>
<evidence type="ECO:0000313" key="2">
    <source>
        <dbReference type="Proteomes" id="UP000266861"/>
    </source>
</evidence>
<dbReference type="Proteomes" id="UP000266861">
    <property type="component" value="Unassembled WGS sequence"/>
</dbReference>
<comment type="caution">
    <text evidence="1">The sequence shown here is derived from an EMBL/GenBank/DDBJ whole genome shotgun (WGS) entry which is preliminary data.</text>
</comment>
<sequence>MIAATSRTSNYKVTTTNKATMITNNTTKISTTWRNWPFDVNVDFVEQLSSMFNTNKHDVENKIDDYDDFDSGHKQA</sequence>
<reference evidence="1 2" key="1">
    <citation type="submission" date="2018-08" db="EMBL/GenBank/DDBJ databases">
        <title>Genome and evolution of the arbuscular mycorrhizal fungus Diversispora epigaea (formerly Glomus versiforme) and its bacterial endosymbionts.</title>
        <authorList>
            <person name="Sun X."/>
            <person name="Fei Z."/>
            <person name="Harrison M."/>
        </authorList>
    </citation>
    <scope>NUCLEOTIDE SEQUENCE [LARGE SCALE GENOMIC DNA]</scope>
    <source>
        <strain evidence="1 2">IT104</strain>
    </source>
</reference>
<proteinExistence type="predicted"/>